<keyword evidence="9 11" id="KW-0139">CF(1)</keyword>
<dbReference type="NCBIfam" id="TIGR01216">
    <property type="entry name" value="ATP_synt_epsi"/>
    <property type="match status" value="1"/>
</dbReference>
<dbReference type="Gene3D" id="1.20.5.440">
    <property type="entry name" value="ATP synthase delta/epsilon subunit, C-terminal domain"/>
    <property type="match status" value="1"/>
</dbReference>
<evidence type="ECO:0000259" key="13">
    <source>
        <dbReference type="Pfam" id="PF00401"/>
    </source>
</evidence>
<evidence type="ECO:0000256" key="4">
    <source>
        <dbReference type="ARBA" id="ARBA00022448"/>
    </source>
</evidence>
<evidence type="ECO:0000256" key="10">
    <source>
        <dbReference type="ARBA" id="ARBA00023310"/>
    </source>
</evidence>
<keyword evidence="5 11" id="KW-1003">Cell membrane</keyword>
<dbReference type="RefSeq" id="WP_073540672.1">
    <property type="nucleotide sequence ID" value="NZ_CP018335.1"/>
</dbReference>
<dbReference type="InterPro" id="IPR020546">
    <property type="entry name" value="ATP_synth_F1_dsu/esu_N"/>
</dbReference>
<dbReference type="GO" id="GO:0005524">
    <property type="term" value="F:ATP binding"/>
    <property type="evidence" value="ECO:0007669"/>
    <property type="project" value="UniProtKB-UniRule"/>
</dbReference>
<evidence type="ECO:0000313" key="16">
    <source>
        <dbReference type="Proteomes" id="UP000184604"/>
    </source>
</evidence>
<organism evidence="15 16">
    <name type="scientific">Clostridium kluyveri</name>
    <dbReference type="NCBI Taxonomy" id="1534"/>
    <lineage>
        <taxon>Bacteria</taxon>
        <taxon>Bacillati</taxon>
        <taxon>Bacillota</taxon>
        <taxon>Clostridia</taxon>
        <taxon>Eubacteriales</taxon>
        <taxon>Clostridiaceae</taxon>
        <taxon>Clostridium</taxon>
    </lineage>
</organism>
<dbReference type="GO" id="GO:0005886">
    <property type="term" value="C:plasma membrane"/>
    <property type="evidence" value="ECO:0007669"/>
    <property type="project" value="UniProtKB-SubCell"/>
</dbReference>
<proteinExistence type="inferred from homology"/>
<dbReference type="SUPFAM" id="SSF46604">
    <property type="entry name" value="Epsilon subunit of F1F0-ATP synthase C-terminal domain"/>
    <property type="match status" value="1"/>
</dbReference>
<protein>
    <recommendedName>
        <fullName evidence="11">ATP synthase epsilon chain</fullName>
    </recommendedName>
    <alternativeName>
        <fullName evidence="11">ATP synthase F1 sector epsilon subunit</fullName>
    </alternativeName>
    <alternativeName>
        <fullName evidence="11">F-ATPase epsilon subunit</fullName>
    </alternativeName>
</protein>
<dbReference type="Pfam" id="PF02823">
    <property type="entry name" value="ATP-synt_DE_N"/>
    <property type="match status" value="1"/>
</dbReference>
<sequence>MAEVLKLTILTPDREFYKGEVLEVITDSIQGNITILPGHMPLITTLKSTDTRIIEKGGKELKAFTSNGILEIKNNELKILCDVCEWPEEIDLKRAEEAKRRAEQRLAHKKDGIDVKRAQLALNRALARINLLK</sequence>
<accession>A0A1L5FDA7</accession>
<keyword evidence="4 11" id="KW-0813">Transport</keyword>
<dbReference type="NCBIfam" id="NF009984">
    <property type="entry name" value="PRK13450.1"/>
    <property type="match status" value="1"/>
</dbReference>
<keyword evidence="10 11" id="KW-0066">ATP synthesis</keyword>
<dbReference type="InterPro" id="IPR020547">
    <property type="entry name" value="ATP_synth_F1_esu_C"/>
</dbReference>
<reference evidence="15 16" key="1">
    <citation type="submission" date="2016-12" db="EMBL/GenBank/DDBJ databases">
        <title>Complete genome sequence of Clostridium kluyveri JZZ isolated from the pit mud of a Chinese flavor liquor-making factory.</title>
        <authorList>
            <person name="Wang Y."/>
        </authorList>
    </citation>
    <scope>NUCLEOTIDE SEQUENCE [LARGE SCALE GENOMIC DNA]</scope>
    <source>
        <strain evidence="15 16">JZZ</strain>
    </source>
</reference>
<dbReference type="FunFam" id="1.20.5.440:FF:000001">
    <property type="entry name" value="ATP synthase epsilon chain"/>
    <property type="match status" value="1"/>
</dbReference>
<comment type="similarity">
    <text evidence="3 11 12">Belongs to the ATPase epsilon chain family.</text>
</comment>
<dbReference type="InterPro" id="IPR036771">
    <property type="entry name" value="ATPsynth_dsu/esu_N"/>
</dbReference>
<evidence type="ECO:0000256" key="11">
    <source>
        <dbReference type="HAMAP-Rule" id="MF_00530"/>
    </source>
</evidence>
<dbReference type="HAMAP" id="MF_00530">
    <property type="entry name" value="ATP_synth_epsil_bac"/>
    <property type="match status" value="1"/>
</dbReference>
<comment type="subunit">
    <text evidence="11 12">F-type ATPases have 2 components, CF(1) - the catalytic core - and CF(0) - the membrane proton channel. CF(1) has five subunits: alpha(3), beta(3), gamma(1), delta(1), epsilon(1). CF(0) has three main subunits: a, b and c.</text>
</comment>
<evidence type="ECO:0000256" key="1">
    <source>
        <dbReference type="ARBA" id="ARBA00003543"/>
    </source>
</evidence>
<dbReference type="SUPFAM" id="SSF51344">
    <property type="entry name" value="Epsilon subunit of F1F0-ATP synthase N-terminal domain"/>
    <property type="match status" value="1"/>
</dbReference>
<dbReference type="GO" id="GO:0046933">
    <property type="term" value="F:proton-transporting ATP synthase activity, rotational mechanism"/>
    <property type="evidence" value="ECO:0007669"/>
    <property type="project" value="UniProtKB-UniRule"/>
</dbReference>
<evidence type="ECO:0000256" key="5">
    <source>
        <dbReference type="ARBA" id="ARBA00022475"/>
    </source>
</evidence>
<dbReference type="PANTHER" id="PTHR13822">
    <property type="entry name" value="ATP SYNTHASE DELTA/EPSILON CHAIN"/>
    <property type="match status" value="1"/>
</dbReference>
<evidence type="ECO:0000256" key="9">
    <source>
        <dbReference type="ARBA" id="ARBA00023196"/>
    </source>
</evidence>
<dbReference type="GO" id="GO:0045259">
    <property type="term" value="C:proton-transporting ATP synthase complex"/>
    <property type="evidence" value="ECO:0007669"/>
    <property type="project" value="UniProtKB-KW"/>
</dbReference>
<comment type="function">
    <text evidence="1 11">Produces ATP from ADP in the presence of a proton gradient across the membrane.</text>
</comment>
<keyword evidence="8 11" id="KW-0472">Membrane</keyword>
<gene>
    <name evidence="11" type="primary">atpC</name>
    <name evidence="15" type="ORF">BS101_20965</name>
</gene>
<dbReference type="PANTHER" id="PTHR13822:SF10">
    <property type="entry name" value="ATP SYNTHASE EPSILON CHAIN, CHLOROPLASTIC"/>
    <property type="match status" value="1"/>
</dbReference>
<dbReference type="EMBL" id="CP018335">
    <property type="protein sequence ID" value="APM40994.1"/>
    <property type="molecule type" value="Genomic_DNA"/>
</dbReference>
<keyword evidence="6 11" id="KW-0375">Hydrogen ion transport</keyword>
<comment type="subcellular location">
    <subcellularLocation>
        <location evidence="2 11">Cell membrane</location>
        <topology evidence="2 11">Peripheral membrane protein</topology>
    </subcellularLocation>
</comment>
<evidence type="ECO:0000313" key="15">
    <source>
        <dbReference type="EMBL" id="APM40994.1"/>
    </source>
</evidence>
<evidence type="ECO:0000259" key="14">
    <source>
        <dbReference type="Pfam" id="PF02823"/>
    </source>
</evidence>
<evidence type="ECO:0000256" key="2">
    <source>
        <dbReference type="ARBA" id="ARBA00004202"/>
    </source>
</evidence>
<dbReference type="CDD" id="cd12152">
    <property type="entry name" value="F1-ATPase_delta"/>
    <property type="match status" value="1"/>
</dbReference>
<evidence type="ECO:0000256" key="7">
    <source>
        <dbReference type="ARBA" id="ARBA00023065"/>
    </source>
</evidence>
<evidence type="ECO:0000256" key="3">
    <source>
        <dbReference type="ARBA" id="ARBA00005712"/>
    </source>
</evidence>
<feature type="domain" description="ATP synthase F1 complex delta/epsilon subunit N-terminal" evidence="14">
    <location>
        <begin position="5"/>
        <end position="82"/>
    </location>
</feature>
<feature type="domain" description="ATP synthase epsilon subunit C-terminal" evidence="13">
    <location>
        <begin position="88"/>
        <end position="131"/>
    </location>
</feature>
<dbReference type="OrthoDB" id="9804110at2"/>
<dbReference type="AlphaFoldDB" id="A0A1L5FDA7"/>
<dbReference type="Proteomes" id="UP000184604">
    <property type="component" value="Chromosome"/>
</dbReference>
<evidence type="ECO:0000256" key="12">
    <source>
        <dbReference type="RuleBase" id="RU003656"/>
    </source>
</evidence>
<keyword evidence="7 11" id="KW-0406">Ion transport</keyword>
<evidence type="ECO:0000256" key="8">
    <source>
        <dbReference type="ARBA" id="ARBA00023136"/>
    </source>
</evidence>
<dbReference type="InterPro" id="IPR036794">
    <property type="entry name" value="ATP_F1_dsu/esu_C_sf"/>
</dbReference>
<dbReference type="Gene3D" id="2.60.15.10">
    <property type="entry name" value="F0F1 ATP synthase delta/epsilon subunit, N-terminal"/>
    <property type="match status" value="1"/>
</dbReference>
<evidence type="ECO:0000256" key="6">
    <source>
        <dbReference type="ARBA" id="ARBA00022781"/>
    </source>
</evidence>
<dbReference type="InterPro" id="IPR001469">
    <property type="entry name" value="ATP_synth_F1_dsu/esu"/>
</dbReference>
<name>A0A1L5FDA7_CLOKL</name>
<dbReference type="Pfam" id="PF00401">
    <property type="entry name" value="ATP-synt_DE"/>
    <property type="match status" value="1"/>
</dbReference>